<evidence type="ECO:0000313" key="7">
    <source>
        <dbReference type="Proteomes" id="UP001501585"/>
    </source>
</evidence>
<name>A0ABN2T1E0_9ACTN</name>
<accession>A0ABN2T1E0</accession>
<dbReference type="Proteomes" id="UP001501585">
    <property type="component" value="Unassembled WGS sequence"/>
</dbReference>
<evidence type="ECO:0000256" key="4">
    <source>
        <dbReference type="ARBA" id="ARBA00022842"/>
    </source>
</evidence>
<evidence type="ECO:0000256" key="1">
    <source>
        <dbReference type="ARBA" id="ARBA00022722"/>
    </source>
</evidence>
<evidence type="ECO:0000256" key="2">
    <source>
        <dbReference type="ARBA" id="ARBA00022723"/>
    </source>
</evidence>
<dbReference type="InterPro" id="IPR002716">
    <property type="entry name" value="PIN_dom"/>
</dbReference>
<dbReference type="InterPro" id="IPR029060">
    <property type="entry name" value="PIN-like_dom_sf"/>
</dbReference>
<sequence>MSIVDGSFVIAFFDPDSEHHKTAVDWMRQQRDPVRLPESSVAAIIRHLENEERREEEKAFLMELASGKRIVPISHVRSDFARMADVVETYGEYGIGTAEAGVIAVAERLQDYSIATFRPEVFQIVPPKNI</sequence>
<dbReference type="RefSeq" id="WP_344162077.1">
    <property type="nucleotide sequence ID" value="NZ_BAAAPC010000008.1"/>
</dbReference>
<dbReference type="Pfam" id="PF01850">
    <property type="entry name" value="PIN"/>
    <property type="match status" value="1"/>
</dbReference>
<keyword evidence="2" id="KW-0479">Metal-binding</keyword>
<organism evidence="6 7">
    <name type="scientific">Nocardiopsis rhodophaea</name>
    <dbReference type="NCBI Taxonomy" id="280238"/>
    <lineage>
        <taxon>Bacteria</taxon>
        <taxon>Bacillati</taxon>
        <taxon>Actinomycetota</taxon>
        <taxon>Actinomycetes</taxon>
        <taxon>Streptosporangiales</taxon>
        <taxon>Nocardiopsidaceae</taxon>
        <taxon>Nocardiopsis</taxon>
    </lineage>
</organism>
<keyword evidence="7" id="KW-1185">Reference proteome</keyword>
<keyword evidence="3" id="KW-0378">Hydrolase</keyword>
<gene>
    <name evidence="6" type="ORF">GCM10009799_23320</name>
</gene>
<evidence type="ECO:0000259" key="5">
    <source>
        <dbReference type="Pfam" id="PF01850"/>
    </source>
</evidence>
<evidence type="ECO:0000313" key="6">
    <source>
        <dbReference type="EMBL" id="GAA1996096.1"/>
    </source>
</evidence>
<keyword evidence="4" id="KW-0460">Magnesium</keyword>
<dbReference type="SUPFAM" id="SSF88723">
    <property type="entry name" value="PIN domain-like"/>
    <property type="match status" value="1"/>
</dbReference>
<comment type="caution">
    <text evidence="6">The sequence shown here is derived from an EMBL/GenBank/DDBJ whole genome shotgun (WGS) entry which is preliminary data.</text>
</comment>
<keyword evidence="1" id="KW-0540">Nuclease</keyword>
<reference evidence="6 7" key="1">
    <citation type="journal article" date="2019" name="Int. J. Syst. Evol. Microbiol.">
        <title>The Global Catalogue of Microorganisms (GCM) 10K type strain sequencing project: providing services to taxonomists for standard genome sequencing and annotation.</title>
        <authorList>
            <consortium name="The Broad Institute Genomics Platform"/>
            <consortium name="The Broad Institute Genome Sequencing Center for Infectious Disease"/>
            <person name="Wu L."/>
            <person name="Ma J."/>
        </authorList>
    </citation>
    <scope>NUCLEOTIDE SEQUENCE [LARGE SCALE GENOMIC DNA]</scope>
    <source>
        <strain evidence="6 7">JCM 15313</strain>
    </source>
</reference>
<evidence type="ECO:0000256" key="3">
    <source>
        <dbReference type="ARBA" id="ARBA00022801"/>
    </source>
</evidence>
<proteinExistence type="predicted"/>
<feature type="domain" description="PIN" evidence="5">
    <location>
        <begin position="3"/>
        <end position="111"/>
    </location>
</feature>
<protein>
    <recommendedName>
        <fullName evidence="5">PIN domain-containing protein</fullName>
    </recommendedName>
</protein>
<dbReference type="Gene3D" id="3.40.50.1010">
    <property type="entry name" value="5'-nuclease"/>
    <property type="match status" value="1"/>
</dbReference>
<dbReference type="EMBL" id="BAAAPC010000008">
    <property type="protein sequence ID" value="GAA1996096.1"/>
    <property type="molecule type" value="Genomic_DNA"/>
</dbReference>